<dbReference type="PANTHER" id="PTHR43420">
    <property type="entry name" value="ACETYLTRANSFERASE"/>
    <property type="match status" value="1"/>
</dbReference>
<gene>
    <name evidence="4" type="ORF">KPL78_02745</name>
</gene>
<dbReference type="Proteomes" id="UP001196565">
    <property type="component" value="Unassembled WGS sequence"/>
</dbReference>
<sequence>MTHIERIAAPEAADEAAIMAVLADANAAAGWPHVREAVLLTIRDAEGGVAGGLIGRISWRWLYVMTLAVAPALRGQGWGQRLLQQAEAAARGQGCIGARLDTYSFQARGFYEKQGYRVTGTLEDCPPGHARYSMAKRFH</sequence>
<protein>
    <submittedName>
        <fullName evidence="4">GNAT family N-acetyltransferase</fullName>
    </submittedName>
</protein>
<comment type="caution">
    <text evidence="4">The sequence shown here is derived from an EMBL/GenBank/DDBJ whole genome shotgun (WGS) entry which is preliminary data.</text>
</comment>
<dbReference type="Pfam" id="PF13508">
    <property type="entry name" value="Acetyltransf_7"/>
    <property type="match status" value="1"/>
</dbReference>
<dbReference type="CDD" id="cd04301">
    <property type="entry name" value="NAT_SF"/>
    <property type="match status" value="1"/>
</dbReference>
<dbReference type="PROSITE" id="PS51186">
    <property type="entry name" value="GNAT"/>
    <property type="match status" value="1"/>
</dbReference>
<evidence type="ECO:0000256" key="1">
    <source>
        <dbReference type="ARBA" id="ARBA00022679"/>
    </source>
</evidence>
<dbReference type="SUPFAM" id="SSF55729">
    <property type="entry name" value="Acyl-CoA N-acyltransferases (Nat)"/>
    <property type="match status" value="1"/>
</dbReference>
<dbReference type="RefSeq" id="WP_219761244.1">
    <property type="nucleotide sequence ID" value="NZ_JAHYBZ010000001.1"/>
</dbReference>
<name>A0ABS7A356_9PROT</name>
<dbReference type="InterPro" id="IPR016181">
    <property type="entry name" value="Acyl_CoA_acyltransferase"/>
</dbReference>
<evidence type="ECO:0000313" key="5">
    <source>
        <dbReference type="Proteomes" id="UP001196565"/>
    </source>
</evidence>
<accession>A0ABS7A356</accession>
<dbReference type="Gene3D" id="3.40.630.30">
    <property type="match status" value="1"/>
</dbReference>
<keyword evidence="1" id="KW-0808">Transferase</keyword>
<evidence type="ECO:0000256" key="2">
    <source>
        <dbReference type="ARBA" id="ARBA00023315"/>
    </source>
</evidence>
<organism evidence="4 5">
    <name type="scientific">Roseomonas alba</name>
    <dbReference type="NCBI Taxonomy" id="2846776"/>
    <lineage>
        <taxon>Bacteria</taxon>
        <taxon>Pseudomonadati</taxon>
        <taxon>Pseudomonadota</taxon>
        <taxon>Alphaproteobacteria</taxon>
        <taxon>Acetobacterales</taxon>
        <taxon>Roseomonadaceae</taxon>
        <taxon>Roseomonas</taxon>
    </lineage>
</organism>
<evidence type="ECO:0000313" key="4">
    <source>
        <dbReference type="EMBL" id="MBW6396744.1"/>
    </source>
</evidence>
<reference evidence="4 5" key="1">
    <citation type="submission" date="2021-07" db="EMBL/GenBank/DDBJ databases">
        <authorList>
            <person name="So Y."/>
        </authorList>
    </citation>
    <scope>NUCLEOTIDE SEQUENCE [LARGE SCALE GENOMIC DNA]</scope>
    <source>
        <strain evidence="4 5">HJA6</strain>
    </source>
</reference>
<dbReference type="InterPro" id="IPR000182">
    <property type="entry name" value="GNAT_dom"/>
</dbReference>
<proteinExistence type="predicted"/>
<feature type="domain" description="N-acetyltransferase" evidence="3">
    <location>
        <begin position="5"/>
        <end position="139"/>
    </location>
</feature>
<dbReference type="InterPro" id="IPR050680">
    <property type="entry name" value="YpeA/RimI_acetyltransf"/>
</dbReference>
<dbReference type="EMBL" id="JAHYBZ010000001">
    <property type="protein sequence ID" value="MBW6396744.1"/>
    <property type="molecule type" value="Genomic_DNA"/>
</dbReference>
<keyword evidence="2" id="KW-0012">Acyltransferase</keyword>
<evidence type="ECO:0000259" key="3">
    <source>
        <dbReference type="PROSITE" id="PS51186"/>
    </source>
</evidence>
<keyword evidence="5" id="KW-1185">Reference proteome</keyword>